<dbReference type="RefSeq" id="WP_169154196.1">
    <property type="nucleotide sequence ID" value="NZ_CAWPJE010000370.1"/>
</dbReference>
<dbReference type="SMART" id="SM00873">
    <property type="entry name" value="B3_4"/>
    <property type="match status" value="1"/>
</dbReference>
<dbReference type="EMBL" id="QMEB01000025">
    <property type="protein sequence ID" value="NMG18913.1"/>
    <property type="molecule type" value="Genomic_DNA"/>
</dbReference>
<dbReference type="Proteomes" id="UP000718564">
    <property type="component" value="Unassembled WGS sequence"/>
</dbReference>
<dbReference type="Gene3D" id="3.50.40.10">
    <property type="entry name" value="Phenylalanyl-trna Synthetase, Chain B, domain 3"/>
    <property type="match status" value="1"/>
</dbReference>
<protein>
    <recommendedName>
        <fullName evidence="1">B3/B4 tRNA-binding domain-containing protein</fullName>
    </recommendedName>
</protein>
<organism evidence="2 3">
    <name type="scientific">Brasilonema bromeliae SPC951</name>
    <dbReference type="NCBI Taxonomy" id="385972"/>
    <lineage>
        <taxon>Bacteria</taxon>
        <taxon>Bacillati</taxon>
        <taxon>Cyanobacteriota</taxon>
        <taxon>Cyanophyceae</taxon>
        <taxon>Nostocales</taxon>
        <taxon>Scytonemataceae</taxon>
        <taxon>Brasilonema</taxon>
        <taxon>Bromeliae group (in: Brasilonema)</taxon>
    </lineage>
</organism>
<comment type="caution">
    <text evidence="2">The sequence shown here is derived from an EMBL/GenBank/DDBJ whole genome shotgun (WGS) entry which is preliminary data.</text>
</comment>
<keyword evidence="3" id="KW-1185">Reference proteome</keyword>
<name>A0ABX1P3I8_9CYAN</name>
<accession>A0ABX1P3I8</accession>
<dbReference type="Pfam" id="PF03483">
    <property type="entry name" value="B3_4"/>
    <property type="match status" value="1"/>
</dbReference>
<gene>
    <name evidence="2" type="ORF">DP116_05405</name>
</gene>
<evidence type="ECO:0000313" key="2">
    <source>
        <dbReference type="EMBL" id="NMG18913.1"/>
    </source>
</evidence>
<sequence length="234" mass="26592">MKITVAKSVLNRYPESIIAYLLAEVKVEEKHQYVETLKAELWERLTRLGITQTNLTEHPNINGWRQIYHDEFGVKPSKFRSSVEALVRRVIGGQGLWQVSSVVDLYNCVSVLTLLSIGAYDLRKIRGDIHLRYGHNGEVFLPLSSQEVIPVSEKQIVYADEEKVLCYLWNHRDSRLSAIDADTRHALFFIDTAFHPQTCSMQEALQTLSRHLSQIGGVELGSGLLNVNYPSVEV</sequence>
<feature type="domain" description="B3/B4 tRNA-binding" evidence="1">
    <location>
        <begin position="64"/>
        <end position="217"/>
    </location>
</feature>
<evidence type="ECO:0000259" key="1">
    <source>
        <dbReference type="SMART" id="SM00873"/>
    </source>
</evidence>
<reference evidence="2 3" key="1">
    <citation type="submission" date="2018-06" db="EMBL/GenBank/DDBJ databases">
        <title>Comparative genomics of Brasilonema spp. strains.</title>
        <authorList>
            <person name="Alvarenga D.O."/>
            <person name="Fiore M.F."/>
            <person name="Varani A.M."/>
        </authorList>
    </citation>
    <scope>NUCLEOTIDE SEQUENCE [LARGE SCALE GENOMIC DNA]</scope>
    <source>
        <strain evidence="2 3">SPC951</strain>
    </source>
</reference>
<dbReference type="PANTHER" id="PTHR39209">
    <property type="match status" value="1"/>
</dbReference>
<proteinExistence type="predicted"/>
<dbReference type="InterPro" id="IPR020825">
    <property type="entry name" value="Phe-tRNA_synthase-like_B3/B4"/>
</dbReference>
<dbReference type="PANTHER" id="PTHR39209:SF2">
    <property type="entry name" value="CYTOPLASMIC PROTEIN"/>
    <property type="match status" value="1"/>
</dbReference>
<dbReference type="InterPro" id="IPR005146">
    <property type="entry name" value="B3/B4_tRNA-bd"/>
</dbReference>
<dbReference type="SUPFAM" id="SSF56037">
    <property type="entry name" value="PheT/TilS domain"/>
    <property type="match status" value="1"/>
</dbReference>
<evidence type="ECO:0000313" key="3">
    <source>
        <dbReference type="Proteomes" id="UP000718564"/>
    </source>
</evidence>